<dbReference type="KEGG" id="pph:Ppha_2723"/>
<reference evidence="1 2" key="1">
    <citation type="submission" date="2008-06" db="EMBL/GenBank/DDBJ databases">
        <title>Complete sequence of Pelodictyon phaeoclathratiforme BU-1.</title>
        <authorList>
            <consortium name="US DOE Joint Genome Institute"/>
            <person name="Lucas S."/>
            <person name="Copeland A."/>
            <person name="Lapidus A."/>
            <person name="Glavina del Rio T."/>
            <person name="Dalin E."/>
            <person name="Tice H."/>
            <person name="Bruce D."/>
            <person name="Goodwin L."/>
            <person name="Pitluck S."/>
            <person name="Schmutz J."/>
            <person name="Larimer F."/>
            <person name="Land M."/>
            <person name="Hauser L."/>
            <person name="Kyrpides N."/>
            <person name="Mikhailova N."/>
            <person name="Liu Z."/>
            <person name="Li T."/>
            <person name="Zhao F."/>
            <person name="Overmann J."/>
            <person name="Bryant D.A."/>
            <person name="Richardson P."/>
        </authorList>
    </citation>
    <scope>NUCLEOTIDE SEQUENCE [LARGE SCALE GENOMIC DNA]</scope>
    <source>
        <strain evidence="2">DSM 5477 / BU-1</strain>
    </source>
</reference>
<name>B4SGE5_PELPB</name>
<sequence>MSMDIKKRCLLLVAIPLFVAGCGNREEPKKSPIQSPSVEVGAIVPVRALNSTESGERLLVPVSAIFHKGELTGVFVVGADNRLSVRWISTGRSMNNDLVVLGGLDKGELVVGVYSPALVEGVTVKKRVTVEDQTNE</sequence>
<accession>B4SGE5</accession>
<organism evidence="1 2">
    <name type="scientific">Pelodictyon phaeoclathratiforme (strain DSM 5477 / BU-1)</name>
    <dbReference type="NCBI Taxonomy" id="324925"/>
    <lineage>
        <taxon>Bacteria</taxon>
        <taxon>Pseudomonadati</taxon>
        <taxon>Chlorobiota</taxon>
        <taxon>Chlorobiia</taxon>
        <taxon>Chlorobiales</taxon>
        <taxon>Chlorobiaceae</taxon>
        <taxon>Chlorobium/Pelodictyon group</taxon>
        <taxon>Pelodictyon</taxon>
    </lineage>
</organism>
<evidence type="ECO:0000313" key="1">
    <source>
        <dbReference type="EMBL" id="ACF44881.1"/>
    </source>
</evidence>
<protein>
    <submittedName>
        <fullName evidence="1">Uncharacterized protein</fullName>
    </submittedName>
</protein>
<dbReference type="HOGENOM" id="CLU_132527_0_0_10"/>
<dbReference type="Gene3D" id="2.40.420.20">
    <property type="match status" value="1"/>
</dbReference>
<dbReference type="PROSITE" id="PS51257">
    <property type="entry name" value="PROKAR_LIPOPROTEIN"/>
    <property type="match status" value="1"/>
</dbReference>
<dbReference type="EMBL" id="CP001110">
    <property type="protein sequence ID" value="ACF44881.1"/>
    <property type="molecule type" value="Genomic_DNA"/>
</dbReference>
<dbReference type="Proteomes" id="UP000002724">
    <property type="component" value="Chromosome"/>
</dbReference>
<dbReference type="eggNOG" id="COG0845">
    <property type="taxonomic scope" value="Bacteria"/>
</dbReference>
<keyword evidence="2" id="KW-1185">Reference proteome</keyword>
<dbReference type="AlphaFoldDB" id="B4SGE5"/>
<proteinExistence type="predicted"/>
<dbReference type="RefSeq" id="WP_012509353.1">
    <property type="nucleotide sequence ID" value="NC_011060.1"/>
</dbReference>
<evidence type="ECO:0000313" key="2">
    <source>
        <dbReference type="Proteomes" id="UP000002724"/>
    </source>
</evidence>
<dbReference type="STRING" id="324925.Ppha_2723"/>
<gene>
    <name evidence="1" type="ordered locus">Ppha_2723</name>
</gene>